<comment type="caution">
    <text evidence="2">The sequence shown here is derived from an EMBL/GenBank/DDBJ whole genome shotgun (WGS) entry which is preliminary data.</text>
</comment>
<reference evidence="2" key="2">
    <citation type="submission" date="2020-09" db="EMBL/GenBank/DDBJ databases">
        <authorList>
            <person name="Sun Q."/>
            <person name="Zhou Y."/>
        </authorList>
    </citation>
    <scope>NUCLEOTIDE SEQUENCE</scope>
    <source>
        <strain evidence="2">CGMCC 1.15343</strain>
    </source>
</reference>
<gene>
    <name evidence="2" type="ORF">GCM10011387_04190</name>
</gene>
<keyword evidence="3" id="KW-1185">Reference proteome</keyword>
<organism evidence="2 3">
    <name type="scientific">Pedobacter quisquiliarum</name>
    <dbReference type="NCBI Taxonomy" id="1834438"/>
    <lineage>
        <taxon>Bacteria</taxon>
        <taxon>Pseudomonadati</taxon>
        <taxon>Bacteroidota</taxon>
        <taxon>Sphingobacteriia</taxon>
        <taxon>Sphingobacteriales</taxon>
        <taxon>Sphingobacteriaceae</taxon>
        <taxon>Pedobacter</taxon>
    </lineage>
</organism>
<keyword evidence="1" id="KW-0472">Membrane</keyword>
<evidence type="ECO:0000256" key="1">
    <source>
        <dbReference type="SAM" id="Phobius"/>
    </source>
</evidence>
<keyword evidence="1" id="KW-0812">Transmembrane</keyword>
<keyword evidence="1" id="KW-1133">Transmembrane helix</keyword>
<dbReference type="RefSeq" id="WP_188625167.1">
    <property type="nucleotide sequence ID" value="NZ_BMIL01000001.1"/>
</dbReference>
<dbReference type="Proteomes" id="UP000651668">
    <property type="component" value="Unassembled WGS sequence"/>
</dbReference>
<evidence type="ECO:0000313" key="3">
    <source>
        <dbReference type="Proteomes" id="UP000651668"/>
    </source>
</evidence>
<reference evidence="2" key="1">
    <citation type="journal article" date="2014" name="Int. J. Syst. Evol. Microbiol.">
        <title>Complete genome sequence of Corynebacterium casei LMG S-19264T (=DSM 44701T), isolated from a smear-ripened cheese.</title>
        <authorList>
            <consortium name="US DOE Joint Genome Institute (JGI-PGF)"/>
            <person name="Walter F."/>
            <person name="Albersmeier A."/>
            <person name="Kalinowski J."/>
            <person name="Ruckert C."/>
        </authorList>
    </citation>
    <scope>NUCLEOTIDE SEQUENCE</scope>
    <source>
        <strain evidence="2">CGMCC 1.15343</strain>
    </source>
</reference>
<dbReference type="EMBL" id="BMIL01000001">
    <property type="protein sequence ID" value="GGC53785.1"/>
    <property type="molecule type" value="Genomic_DNA"/>
</dbReference>
<sequence length="74" mass="7692">MKKTLGLGITVLGLLIIAGGFIFTASNHRSIFDSASSLNAAAGLVYGGFIVFGIGLILFATTIEFAGTKARRSR</sequence>
<dbReference type="AlphaFoldDB" id="A0A916X963"/>
<name>A0A916X963_9SPHI</name>
<protein>
    <submittedName>
        <fullName evidence="2">Uncharacterized protein</fullName>
    </submittedName>
</protein>
<proteinExistence type="predicted"/>
<evidence type="ECO:0000313" key="2">
    <source>
        <dbReference type="EMBL" id="GGC53785.1"/>
    </source>
</evidence>
<accession>A0A916X963</accession>
<feature type="transmembrane region" description="Helical" evidence="1">
    <location>
        <begin position="44"/>
        <end position="66"/>
    </location>
</feature>